<evidence type="ECO:0000313" key="2">
    <source>
        <dbReference type="EMBL" id="OJX56268.1"/>
    </source>
</evidence>
<proteinExistence type="predicted"/>
<comment type="caution">
    <text evidence="2">The sequence shown here is derived from an EMBL/GenBank/DDBJ whole genome shotgun (WGS) entry which is preliminary data.</text>
</comment>
<sequence>MKRLFSVALAAAVLAGSAYANTSIRIIPKPTRADIDGPATEMKIKRFPEGKEFILSVNKNENVSHFTIQWFKDGQILPGENAQDLRRPIATADLNGIYTVTMSSPCASVESKPIRVIVGRMAYPIQTQVGDDVIAGVNETMAATFELRECQPNPVTDRATITFVTREASPVTLKVVDLNGNVVATLVNETLSAGQHEVVLNTREHNMSNSLYYYVLTAPGYTDSKPLMMVK</sequence>
<dbReference type="Proteomes" id="UP000184233">
    <property type="component" value="Unassembled WGS sequence"/>
</dbReference>
<accession>A0A1M3KUX5</accession>
<evidence type="ECO:0000256" key="1">
    <source>
        <dbReference type="SAM" id="SignalP"/>
    </source>
</evidence>
<evidence type="ECO:0008006" key="4">
    <source>
        <dbReference type="Google" id="ProtNLM"/>
    </source>
</evidence>
<dbReference type="AlphaFoldDB" id="A0A1M3KUX5"/>
<protein>
    <recommendedName>
        <fullName evidence="4">Secretion system C-terminal sorting domain-containing protein</fullName>
    </recommendedName>
</protein>
<dbReference type="STRING" id="1895771.BGO89_13090"/>
<dbReference type="InterPro" id="IPR036179">
    <property type="entry name" value="Ig-like_dom_sf"/>
</dbReference>
<dbReference type="SUPFAM" id="SSF48726">
    <property type="entry name" value="Immunoglobulin"/>
    <property type="match status" value="1"/>
</dbReference>
<feature type="chain" id="PRO_5012793043" description="Secretion system C-terminal sorting domain-containing protein" evidence="1">
    <location>
        <begin position="21"/>
        <end position="231"/>
    </location>
</feature>
<dbReference type="EMBL" id="MKVH01000025">
    <property type="protein sequence ID" value="OJX56268.1"/>
    <property type="molecule type" value="Genomic_DNA"/>
</dbReference>
<gene>
    <name evidence="2" type="ORF">BGO89_13090</name>
</gene>
<dbReference type="Gene3D" id="2.60.40.10">
    <property type="entry name" value="Immunoglobulins"/>
    <property type="match status" value="1"/>
</dbReference>
<evidence type="ECO:0000313" key="3">
    <source>
        <dbReference type="Proteomes" id="UP000184233"/>
    </source>
</evidence>
<feature type="signal peptide" evidence="1">
    <location>
        <begin position="1"/>
        <end position="20"/>
    </location>
</feature>
<dbReference type="Gene3D" id="2.60.40.4070">
    <property type="match status" value="1"/>
</dbReference>
<dbReference type="InterPro" id="IPR013783">
    <property type="entry name" value="Ig-like_fold"/>
</dbReference>
<name>A0A1M3KUX5_9BACT</name>
<keyword evidence="1" id="KW-0732">Signal</keyword>
<reference evidence="2 3" key="1">
    <citation type="submission" date="2016-09" db="EMBL/GenBank/DDBJ databases">
        <title>Genome-resolved meta-omics ties microbial dynamics to process performance in biotechnology for thiocyanate degradation.</title>
        <authorList>
            <person name="Kantor R.S."/>
            <person name="Huddy R.J."/>
            <person name="Iyer R."/>
            <person name="Thomas B.C."/>
            <person name="Brown C.T."/>
            <person name="Anantharaman K."/>
            <person name="Tringe S."/>
            <person name="Hettich R.L."/>
            <person name="Harrison S.T."/>
            <person name="Banfield J.F."/>
        </authorList>
    </citation>
    <scope>NUCLEOTIDE SEQUENCE [LARGE SCALE GENOMIC DNA]</scope>
    <source>
        <strain evidence="2">59-99</strain>
    </source>
</reference>
<organism evidence="2 3">
    <name type="scientific">Candidatus Kapaibacterium thiocyanatum</name>
    <dbReference type="NCBI Taxonomy" id="1895771"/>
    <lineage>
        <taxon>Bacteria</taxon>
        <taxon>Pseudomonadati</taxon>
        <taxon>Candidatus Kapaibacteriota</taxon>
        <taxon>Candidatus Kapaibacteriia</taxon>
        <taxon>Candidatus Kapaibacteriales</taxon>
        <taxon>Candidatus Kapaibacteriaceae</taxon>
        <taxon>Candidatus Kapaibacterium</taxon>
    </lineage>
</organism>